<dbReference type="Gene3D" id="3.40.1080.10">
    <property type="entry name" value="Glutaconate Coenzyme A-transferase"/>
    <property type="match status" value="2"/>
</dbReference>
<dbReference type="SUPFAM" id="SSF100950">
    <property type="entry name" value="NagB/RpiA/CoA transferase-like"/>
    <property type="match status" value="2"/>
</dbReference>
<dbReference type="InterPro" id="IPR037171">
    <property type="entry name" value="NagB/RpiA_transferase-like"/>
</dbReference>
<evidence type="ECO:0000256" key="1">
    <source>
        <dbReference type="PIRNR" id="PIRNR009451"/>
    </source>
</evidence>
<dbReference type="OrthoDB" id="9767643at2"/>
<dbReference type="PIRSF" id="PIRSF009451">
    <property type="entry name" value="Citrt_lyas_alpha"/>
    <property type="match status" value="1"/>
</dbReference>
<reference evidence="2 3" key="1">
    <citation type="submission" date="2016-10" db="EMBL/GenBank/DDBJ databases">
        <authorList>
            <person name="de Groot N.N."/>
        </authorList>
    </citation>
    <scope>NUCLEOTIDE SEQUENCE [LARGE SCALE GENOMIC DNA]</scope>
    <source>
        <strain evidence="2 3">KH1P1</strain>
    </source>
</reference>
<comment type="catalytic activity">
    <reaction evidence="1">
        <text>citrate = oxaloacetate + acetate</text>
        <dbReference type="Rhea" id="RHEA:10760"/>
        <dbReference type="ChEBI" id="CHEBI:16452"/>
        <dbReference type="ChEBI" id="CHEBI:16947"/>
        <dbReference type="ChEBI" id="CHEBI:30089"/>
        <dbReference type="EC" id="4.1.3.6"/>
    </reaction>
</comment>
<dbReference type="AlphaFoldDB" id="A0A1I0GAT6"/>
<evidence type="ECO:0000313" key="3">
    <source>
        <dbReference type="Proteomes" id="UP000199820"/>
    </source>
</evidence>
<keyword evidence="1 2" id="KW-0808">Transferase</keyword>
<dbReference type="EMBL" id="FOIL01000032">
    <property type="protein sequence ID" value="SET67849.1"/>
    <property type="molecule type" value="Genomic_DNA"/>
</dbReference>
<dbReference type="STRING" id="1526.SAMN02910262_02130"/>
<dbReference type="Proteomes" id="UP000199820">
    <property type="component" value="Unassembled WGS sequence"/>
</dbReference>
<dbReference type="Pfam" id="PF04223">
    <property type="entry name" value="CitF"/>
    <property type="match status" value="1"/>
</dbReference>
<dbReference type="GO" id="GO:0008815">
    <property type="term" value="F:citrate (pro-3S)-lyase activity"/>
    <property type="evidence" value="ECO:0007669"/>
    <property type="project" value="UniProtKB-UniRule"/>
</dbReference>
<organism evidence="2 3">
    <name type="scientific">[Clostridium] aminophilum</name>
    <dbReference type="NCBI Taxonomy" id="1526"/>
    <lineage>
        <taxon>Bacteria</taxon>
        <taxon>Bacillati</taxon>
        <taxon>Bacillota</taxon>
        <taxon>Clostridia</taxon>
        <taxon>Lachnospirales</taxon>
        <taxon>Lachnospiraceae</taxon>
    </lineage>
</organism>
<dbReference type="NCBIfam" id="TIGR01584">
    <property type="entry name" value="citF"/>
    <property type="match status" value="1"/>
</dbReference>
<keyword evidence="3" id="KW-1185">Reference proteome</keyword>
<dbReference type="PANTHER" id="PTHR40596:SF1">
    <property type="entry name" value="CITRATE LYASE ALPHA CHAIN"/>
    <property type="match status" value="1"/>
</dbReference>
<dbReference type="InterPro" id="IPR006472">
    <property type="entry name" value="Citrate_lyase_asu"/>
</dbReference>
<proteinExistence type="predicted"/>
<dbReference type="PANTHER" id="PTHR40596">
    <property type="entry name" value="CITRATE LYASE ALPHA CHAIN"/>
    <property type="match status" value="1"/>
</dbReference>
<keyword evidence="1" id="KW-0963">Cytoplasm</keyword>
<gene>
    <name evidence="2" type="ORF">SAMN04487771_10329</name>
</gene>
<comment type="catalytic activity">
    <reaction evidence="1">
        <text>citrate + acetyl-CoA = (3S)-citryl-CoA + acetate</text>
        <dbReference type="Rhea" id="RHEA:19405"/>
        <dbReference type="ChEBI" id="CHEBI:16947"/>
        <dbReference type="ChEBI" id="CHEBI:30089"/>
        <dbReference type="ChEBI" id="CHEBI:57288"/>
        <dbReference type="ChEBI" id="CHEBI:57321"/>
        <dbReference type="EC" id="2.8.3.10"/>
    </reaction>
</comment>
<dbReference type="EC" id="4.1.3.6" evidence="1"/>
<dbReference type="GO" id="GO:0005737">
    <property type="term" value="C:cytoplasm"/>
    <property type="evidence" value="ECO:0007669"/>
    <property type="project" value="UniProtKB-SubCell"/>
</dbReference>
<sequence length="518" mass="55811">MLNAVGREIPEEILKETGKQPYQGAFHFDSVEYKKDAPKTRPVIDPKKSKLLSNIHEALVKCGIKDGMTISFHHHFREGDKIVNMVMDEIHAMGIKNLTICASSLGKQNNPIVPYIEDGTITSIQSSGVRGGIGEAISNGKLKGLAIMRSHGGRVRAIESGEVHIDIAFIGASSSDDYGNLSGMRGKANCGVLSYAAVDAEYADNVVAITDCLVPFPNYPAQISMTNVDYVVEVDSIGDPEKIATGAAKPTKDMRKLLMAEYCTQVVANTPWFKDGFSYQTGVGGASIASTISLAKIMREKGIKMGFGLGGLTKPMCELLNEGLVGKLFDTQDFDMDAIENVNHPEHYYITAGEYADPFNKGAFVNKLDYVILAALEVDVHFNCNVVVGSDGMITGAQGGHPDTAAGAKCTIVIAPLLQGRIPAICSDVTTVTTPGESVDVVVTDYGIAINPKRQDIIDALKDTNLPIKSIEELRDIAYSITGEPNKVQFEDRVVGIIEARDGSVMDVVRQVKPFEFG</sequence>
<dbReference type="EC" id="2.8.3.10" evidence="1"/>
<comment type="subcellular location">
    <subcellularLocation>
        <location evidence="1">Cytoplasm</location>
    </subcellularLocation>
</comment>
<evidence type="ECO:0000313" key="2">
    <source>
        <dbReference type="EMBL" id="SET67849.1"/>
    </source>
</evidence>
<dbReference type="GO" id="GO:0008814">
    <property type="term" value="F:citrate CoA-transferase activity"/>
    <property type="evidence" value="ECO:0007669"/>
    <property type="project" value="UniProtKB-UniRule"/>
</dbReference>
<dbReference type="eggNOG" id="COG3051">
    <property type="taxonomic scope" value="Bacteria"/>
</dbReference>
<dbReference type="RefSeq" id="WP_074649836.1">
    <property type="nucleotide sequence ID" value="NZ_FOIL01000032.1"/>
</dbReference>
<accession>A0A1I0GAT6</accession>
<dbReference type="GO" id="GO:0009346">
    <property type="term" value="C:ATP-independent citrate lyase complex"/>
    <property type="evidence" value="ECO:0007669"/>
    <property type="project" value="UniProtKB-UniRule"/>
</dbReference>
<protein>
    <recommendedName>
        <fullName evidence="1">Citrate lyase alpha chain</fullName>
        <shortName evidence="1">Citrase alpha chain</shortName>
        <ecNumber evidence="1">2.8.3.10</ecNumber>
        <ecNumber evidence="1">4.1.3.6</ecNumber>
    </recommendedName>
    <alternativeName>
        <fullName evidence="1">Citrate (pro-3S)-lyase alpha chain</fullName>
    </alternativeName>
    <alternativeName>
        <fullName evidence="1">Citrate CoA-transferase subunit</fullName>
    </alternativeName>
</protein>
<keyword evidence="1 2" id="KW-0456">Lyase</keyword>
<dbReference type="GO" id="GO:0006084">
    <property type="term" value="P:acetyl-CoA metabolic process"/>
    <property type="evidence" value="ECO:0007669"/>
    <property type="project" value="UniProtKB-UniRule"/>
</dbReference>
<name>A0A1I0GAT6_9FIRM</name>